<dbReference type="EMBL" id="JADBEM010000001">
    <property type="protein sequence ID" value="MBE1612727.1"/>
    <property type="molecule type" value="Genomic_DNA"/>
</dbReference>
<comment type="caution">
    <text evidence="2">The sequence shown here is derived from an EMBL/GenBank/DDBJ whole genome shotgun (WGS) entry which is preliminary data.</text>
</comment>
<dbReference type="Pfam" id="PF07561">
    <property type="entry name" value="DUF1540"/>
    <property type="match status" value="2"/>
</dbReference>
<protein>
    <recommendedName>
        <fullName evidence="1">DUF1540 domain-containing protein</fullName>
    </recommendedName>
</protein>
<evidence type="ECO:0000259" key="1">
    <source>
        <dbReference type="Pfam" id="PF07561"/>
    </source>
</evidence>
<reference evidence="2" key="1">
    <citation type="submission" date="2020-10" db="EMBL/GenBank/DDBJ databases">
        <title>Sequencing the genomes of 1000 actinobacteria strains.</title>
        <authorList>
            <person name="Klenk H.-P."/>
        </authorList>
    </citation>
    <scope>NUCLEOTIDE SEQUENCE</scope>
    <source>
        <strain evidence="2">DSM 45354</strain>
    </source>
</reference>
<feature type="domain" description="DUF1540" evidence="1">
    <location>
        <begin position="11"/>
        <end position="42"/>
    </location>
</feature>
<dbReference type="AlphaFoldDB" id="A0A927N6U1"/>
<evidence type="ECO:0000313" key="3">
    <source>
        <dbReference type="Proteomes" id="UP000638648"/>
    </source>
</evidence>
<gene>
    <name evidence="2" type="ORF">HEB94_009575</name>
</gene>
<dbReference type="InterPro" id="IPR011437">
    <property type="entry name" value="DUF1540"/>
</dbReference>
<keyword evidence="3" id="KW-1185">Reference proteome</keyword>
<sequence length="97" mass="10049">MDNVDMPVVDNCTADACAYNRNNSCHALAITVGDGGGAHCDTFFGISRKGGVASVTGGVGACKMADCTHNVDFECQAPAISVGAQRDSADCLTYERR</sequence>
<dbReference type="Proteomes" id="UP000638648">
    <property type="component" value="Unassembled WGS sequence"/>
</dbReference>
<accession>A0A927N6U1</accession>
<organism evidence="2 3">
    <name type="scientific">Actinopolymorpha pittospori</name>
    <dbReference type="NCBI Taxonomy" id="648752"/>
    <lineage>
        <taxon>Bacteria</taxon>
        <taxon>Bacillati</taxon>
        <taxon>Actinomycetota</taxon>
        <taxon>Actinomycetes</taxon>
        <taxon>Propionibacteriales</taxon>
        <taxon>Actinopolymorphaceae</taxon>
        <taxon>Actinopolymorpha</taxon>
    </lineage>
</organism>
<proteinExistence type="predicted"/>
<evidence type="ECO:0000313" key="2">
    <source>
        <dbReference type="EMBL" id="MBE1612727.1"/>
    </source>
</evidence>
<name>A0A927N6U1_9ACTN</name>
<dbReference type="RefSeq" id="WP_202896902.1">
    <property type="nucleotide sequence ID" value="NZ_BAABJL010000084.1"/>
</dbReference>
<feature type="domain" description="DUF1540" evidence="1">
    <location>
        <begin position="62"/>
        <end position="94"/>
    </location>
</feature>